<dbReference type="PROSITE" id="PS51257">
    <property type="entry name" value="PROKAR_LIPOPROTEIN"/>
    <property type="match status" value="1"/>
</dbReference>
<dbReference type="InterPro" id="IPR003646">
    <property type="entry name" value="SH3-like_bac-type"/>
</dbReference>
<accession>A0A5C8J0A4</accession>
<evidence type="ECO:0000313" key="4">
    <source>
        <dbReference type="Proteomes" id="UP000321926"/>
    </source>
</evidence>
<comment type="caution">
    <text evidence="3">The sequence shown here is derived from an EMBL/GenBank/DDBJ whole genome shotgun (WGS) entry which is preliminary data.</text>
</comment>
<dbReference type="Pfam" id="PF01551">
    <property type="entry name" value="Peptidase_M23"/>
    <property type="match status" value="1"/>
</dbReference>
<dbReference type="GO" id="GO:0004222">
    <property type="term" value="F:metalloendopeptidase activity"/>
    <property type="evidence" value="ECO:0007669"/>
    <property type="project" value="TreeGrafter"/>
</dbReference>
<reference evidence="3 4" key="1">
    <citation type="submission" date="2019-08" db="EMBL/GenBank/DDBJ databases">
        <authorList>
            <person name="Shi S."/>
        </authorList>
    </citation>
    <scope>NUCLEOTIDE SEQUENCE [LARGE SCALE GENOMIC DNA]</scope>
    <source>
        <strain evidence="3 4">GY10130</strain>
    </source>
</reference>
<feature type="domain" description="SH3b" evidence="2">
    <location>
        <begin position="337"/>
        <end position="386"/>
    </location>
</feature>
<dbReference type="OrthoDB" id="9810477at2"/>
<keyword evidence="4" id="KW-1185">Reference proteome</keyword>
<evidence type="ECO:0000259" key="1">
    <source>
        <dbReference type="Pfam" id="PF01551"/>
    </source>
</evidence>
<dbReference type="InterPro" id="IPR016047">
    <property type="entry name" value="M23ase_b-sheet_dom"/>
</dbReference>
<dbReference type="Gene3D" id="2.30.30.40">
    <property type="entry name" value="SH3 Domains"/>
    <property type="match status" value="1"/>
</dbReference>
<dbReference type="AlphaFoldDB" id="A0A5C8J0A4"/>
<dbReference type="InterPro" id="IPR050570">
    <property type="entry name" value="Cell_wall_metabolism_enzyme"/>
</dbReference>
<dbReference type="PANTHER" id="PTHR21666:SF268">
    <property type="entry name" value="PEPTIDASE M23 DOMAIN-CONTAINING PROTEIN"/>
    <property type="match status" value="1"/>
</dbReference>
<dbReference type="EMBL" id="VRTY01000120">
    <property type="protein sequence ID" value="TXK27124.1"/>
    <property type="molecule type" value="Genomic_DNA"/>
</dbReference>
<gene>
    <name evidence="3" type="ORF">FVR03_21285</name>
</gene>
<evidence type="ECO:0000259" key="2">
    <source>
        <dbReference type="Pfam" id="PF08239"/>
    </source>
</evidence>
<sequence length="451" mass="48915">MNSFTKIYIYKVCLLLLVVVVAGCGSQKTLRGVFKKETPYERYASSLKDANLHQTALGQEWLSAGNRALQDSITITLPFKETGYFAADKPRALGYRLEAQRGERIVVDLELRSQETTAVFMDLFEATTNKADAPKHVATADTTSVQLVYEVNDDRPHILRLQPELLRSAQYTVTVQVKPTMAFPVPGKSSRNISSIWGDPRDAGARRHEGVDIFAPRGTPVIASVDGTVTRIGTSPRGGNVVWLSDTKRRQNLYYAHLDKQLVAPGQRVSVGDTLGLVGNTGNAKTTAPHLHFGIYRAGMGATNPYPYLHQPTQAPPAVAVDGAKIGNWVRVAARQANIRLQPSAKTGVFGSLPQHTPLQVTGATGNWYRVQLPNGAEGYISATLVETITRPVRQKTVALAAEVLDAAHPAAPVKDSLAAGSKIAVLGLYKNFELVQLPAGDIGWLHEPVN</sequence>
<dbReference type="Gene3D" id="2.70.70.10">
    <property type="entry name" value="Glucose Permease (Domain IIA)"/>
    <property type="match status" value="1"/>
</dbReference>
<evidence type="ECO:0000313" key="3">
    <source>
        <dbReference type="EMBL" id="TXK27124.1"/>
    </source>
</evidence>
<dbReference type="Proteomes" id="UP000321926">
    <property type="component" value="Unassembled WGS sequence"/>
</dbReference>
<name>A0A5C8J0A4_9BACT</name>
<dbReference type="CDD" id="cd12797">
    <property type="entry name" value="M23_peptidase"/>
    <property type="match status" value="1"/>
</dbReference>
<feature type="domain" description="M23ase beta-sheet core" evidence="1">
    <location>
        <begin position="207"/>
        <end position="299"/>
    </location>
</feature>
<dbReference type="Pfam" id="PF08239">
    <property type="entry name" value="SH3_3"/>
    <property type="match status" value="1"/>
</dbReference>
<protein>
    <submittedName>
        <fullName evidence="3">Peptidoglycan DD-metalloendopeptidase family protein</fullName>
    </submittedName>
</protein>
<dbReference type="InterPro" id="IPR011055">
    <property type="entry name" value="Dup_hybrid_motif"/>
</dbReference>
<dbReference type="PANTHER" id="PTHR21666">
    <property type="entry name" value="PEPTIDASE-RELATED"/>
    <property type="match status" value="1"/>
</dbReference>
<dbReference type="SUPFAM" id="SSF51261">
    <property type="entry name" value="Duplicated hybrid motif"/>
    <property type="match status" value="1"/>
</dbReference>
<organism evidence="3 4">
    <name type="scientific">Pontibacter qinzhouensis</name>
    <dbReference type="NCBI Taxonomy" id="2603253"/>
    <lineage>
        <taxon>Bacteria</taxon>
        <taxon>Pseudomonadati</taxon>
        <taxon>Bacteroidota</taxon>
        <taxon>Cytophagia</taxon>
        <taxon>Cytophagales</taxon>
        <taxon>Hymenobacteraceae</taxon>
        <taxon>Pontibacter</taxon>
    </lineage>
</organism>
<proteinExistence type="predicted"/>